<feature type="compositionally biased region" description="Low complexity" evidence="3">
    <location>
        <begin position="26"/>
        <end position="46"/>
    </location>
</feature>
<evidence type="ECO:0000313" key="4">
    <source>
        <dbReference type="EMBL" id="GGV03492.1"/>
    </source>
</evidence>
<name>A0A918IDC7_9ACTN</name>
<proteinExistence type="predicted"/>
<dbReference type="SUPFAM" id="SSF46911">
    <property type="entry name" value="Ribosomal protein S18"/>
    <property type="match status" value="1"/>
</dbReference>
<feature type="compositionally biased region" description="Basic residues" evidence="3">
    <location>
        <begin position="12"/>
        <end position="25"/>
    </location>
</feature>
<sequence length="46" mass="5410">MLRKFLSDRGRIRSRPVTHLTRRQQRQTARAAENARETALLPHASR</sequence>
<dbReference type="Proteomes" id="UP000618795">
    <property type="component" value="Unassembled WGS sequence"/>
</dbReference>
<keyword evidence="1" id="KW-0689">Ribosomal protein</keyword>
<evidence type="ECO:0000256" key="3">
    <source>
        <dbReference type="SAM" id="MobiDB-lite"/>
    </source>
</evidence>
<reference evidence="4" key="2">
    <citation type="submission" date="2020-09" db="EMBL/GenBank/DDBJ databases">
        <authorList>
            <person name="Sun Q."/>
            <person name="Ohkuma M."/>
        </authorList>
    </citation>
    <scope>NUCLEOTIDE SEQUENCE</scope>
    <source>
        <strain evidence="4">JCM 4369</strain>
    </source>
</reference>
<organism evidence="4 5">
    <name type="scientific">Streptomyces filipinensis</name>
    <dbReference type="NCBI Taxonomy" id="66887"/>
    <lineage>
        <taxon>Bacteria</taxon>
        <taxon>Bacillati</taxon>
        <taxon>Actinomycetota</taxon>
        <taxon>Actinomycetes</taxon>
        <taxon>Kitasatosporales</taxon>
        <taxon>Streptomycetaceae</taxon>
        <taxon>Streptomyces</taxon>
    </lineage>
</organism>
<dbReference type="EMBL" id="BMTD01000010">
    <property type="protein sequence ID" value="GGV03492.1"/>
    <property type="molecule type" value="Genomic_DNA"/>
</dbReference>
<dbReference type="PRINTS" id="PR00974">
    <property type="entry name" value="RIBOSOMALS18"/>
</dbReference>
<dbReference type="InterPro" id="IPR036870">
    <property type="entry name" value="Ribosomal_bS18_sf"/>
</dbReference>
<dbReference type="Pfam" id="PF01084">
    <property type="entry name" value="Ribosomal_S18"/>
    <property type="match status" value="1"/>
</dbReference>
<gene>
    <name evidence="4" type="ORF">GCM10010260_45280</name>
</gene>
<evidence type="ECO:0000256" key="2">
    <source>
        <dbReference type="ARBA" id="ARBA00023274"/>
    </source>
</evidence>
<protein>
    <recommendedName>
        <fullName evidence="6">30S ribosomal protein S18</fullName>
    </recommendedName>
</protein>
<feature type="region of interest" description="Disordered" evidence="3">
    <location>
        <begin position="1"/>
        <end position="46"/>
    </location>
</feature>
<dbReference type="Gene3D" id="4.10.640.10">
    <property type="entry name" value="Ribosomal protein S18"/>
    <property type="match status" value="1"/>
</dbReference>
<dbReference type="AlphaFoldDB" id="A0A918IDC7"/>
<dbReference type="GO" id="GO:0006412">
    <property type="term" value="P:translation"/>
    <property type="evidence" value="ECO:0007669"/>
    <property type="project" value="InterPro"/>
</dbReference>
<feature type="compositionally biased region" description="Basic and acidic residues" evidence="3">
    <location>
        <begin position="1"/>
        <end position="11"/>
    </location>
</feature>
<dbReference type="GO" id="GO:0005840">
    <property type="term" value="C:ribosome"/>
    <property type="evidence" value="ECO:0007669"/>
    <property type="project" value="UniProtKB-KW"/>
</dbReference>
<evidence type="ECO:0008006" key="6">
    <source>
        <dbReference type="Google" id="ProtNLM"/>
    </source>
</evidence>
<accession>A0A918IDC7</accession>
<comment type="caution">
    <text evidence="4">The sequence shown here is derived from an EMBL/GenBank/DDBJ whole genome shotgun (WGS) entry which is preliminary data.</text>
</comment>
<keyword evidence="5" id="KW-1185">Reference proteome</keyword>
<keyword evidence="2" id="KW-0687">Ribonucleoprotein</keyword>
<dbReference type="InterPro" id="IPR001648">
    <property type="entry name" value="Ribosomal_bS18"/>
</dbReference>
<dbReference type="GO" id="GO:0003735">
    <property type="term" value="F:structural constituent of ribosome"/>
    <property type="evidence" value="ECO:0007669"/>
    <property type="project" value="InterPro"/>
</dbReference>
<evidence type="ECO:0000313" key="5">
    <source>
        <dbReference type="Proteomes" id="UP000618795"/>
    </source>
</evidence>
<dbReference type="GO" id="GO:1990904">
    <property type="term" value="C:ribonucleoprotein complex"/>
    <property type="evidence" value="ECO:0007669"/>
    <property type="project" value="UniProtKB-KW"/>
</dbReference>
<evidence type="ECO:0000256" key="1">
    <source>
        <dbReference type="ARBA" id="ARBA00022980"/>
    </source>
</evidence>
<reference evidence="4" key="1">
    <citation type="journal article" date="2014" name="Int. J. Syst. Evol. Microbiol.">
        <title>Complete genome sequence of Corynebacterium casei LMG S-19264T (=DSM 44701T), isolated from a smear-ripened cheese.</title>
        <authorList>
            <consortium name="US DOE Joint Genome Institute (JGI-PGF)"/>
            <person name="Walter F."/>
            <person name="Albersmeier A."/>
            <person name="Kalinowski J."/>
            <person name="Ruckert C."/>
        </authorList>
    </citation>
    <scope>NUCLEOTIDE SEQUENCE</scope>
    <source>
        <strain evidence="4">JCM 4369</strain>
    </source>
</reference>